<name>A0ABY3WKN8_9ACTN</name>
<feature type="transmembrane region" description="Helical" evidence="1">
    <location>
        <begin position="20"/>
        <end position="48"/>
    </location>
</feature>
<protein>
    <submittedName>
        <fullName evidence="2">Uncharacterized protein</fullName>
    </submittedName>
</protein>
<evidence type="ECO:0000313" key="3">
    <source>
        <dbReference type="Proteomes" id="UP000828924"/>
    </source>
</evidence>
<reference evidence="2 3" key="1">
    <citation type="submission" date="2021-03" db="EMBL/GenBank/DDBJ databases">
        <title>Complete genome of Streptomyces formicae strain 1H-GS9 (DSM 100524).</title>
        <authorList>
            <person name="Atanasov K.E."/>
            <person name="Altabella T."/>
            <person name="Ferrer A."/>
        </authorList>
    </citation>
    <scope>NUCLEOTIDE SEQUENCE [LARGE SCALE GENOMIC DNA]</scope>
    <source>
        <strain evidence="2 3">1H-GS9</strain>
    </source>
</reference>
<keyword evidence="1" id="KW-0472">Membrane</keyword>
<keyword evidence="1" id="KW-0812">Transmembrane</keyword>
<sequence length="164" mass="17331">MVSDVVPQAPDIGRGLGVVFAFIFGHAAWLVGAGVVAVAAWAASAVWWRRRAVRELGGRARFQLVPAVTFDPQLPDVGQAAARLAEARAAAGALPARAAALRIRVSAGEESRLRYAWEGPERAASVLRLPGYRQVEVLAADAARDRVAPVRFEGAAPLERGDAS</sequence>
<accession>A0ABY3WKN8</accession>
<evidence type="ECO:0000313" key="2">
    <source>
        <dbReference type="EMBL" id="UNM13156.1"/>
    </source>
</evidence>
<dbReference type="Proteomes" id="UP000828924">
    <property type="component" value="Chromosome"/>
</dbReference>
<keyword evidence="3" id="KW-1185">Reference proteome</keyword>
<evidence type="ECO:0000256" key="1">
    <source>
        <dbReference type="SAM" id="Phobius"/>
    </source>
</evidence>
<gene>
    <name evidence="2" type="ORF">J4032_18130</name>
</gene>
<organism evidence="2 3">
    <name type="scientific">Streptomyces formicae</name>
    <dbReference type="NCBI Taxonomy" id="1616117"/>
    <lineage>
        <taxon>Bacteria</taxon>
        <taxon>Bacillati</taxon>
        <taxon>Actinomycetota</taxon>
        <taxon>Actinomycetes</taxon>
        <taxon>Kitasatosporales</taxon>
        <taxon>Streptomycetaceae</taxon>
        <taxon>Streptomyces</taxon>
    </lineage>
</organism>
<proteinExistence type="predicted"/>
<dbReference type="RefSeq" id="WP_242331877.1">
    <property type="nucleotide sequence ID" value="NZ_CP071872.1"/>
</dbReference>
<keyword evidence="1" id="KW-1133">Transmembrane helix</keyword>
<dbReference type="EMBL" id="CP071872">
    <property type="protein sequence ID" value="UNM13156.1"/>
    <property type="molecule type" value="Genomic_DNA"/>
</dbReference>